<evidence type="ECO:0000256" key="9">
    <source>
        <dbReference type="ARBA" id="ARBA00023180"/>
    </source>
</evidence>
<dbReference type="PANTHER" id="PTHR21072:SF13">
    <property type="entry name" value="GPI TRANSAMIDASE COMPONENT PIG-S"/>
    <property type="match status" value="1"/>
</dbReference>
<comment type="pathway">
    <text evidence="2">Glycolipid biosynthesis; glycosylphosphatidylinositol-anchor biosynthesis.</text>
</comment>
<dbReference type="EMBL" id="KN880432">
    <property type="protein sequence ID" value="KIY74019.1"/>
    <property type="molecule type" value="Genomic_DNA"/>
</dbReference>
<evidence type="ECO:0000313" key="12">
    <source>
        <dbReference type="Proteomes" id="UP000054007"/>
    </source>
</evidence>
<dbReference type="AlphaFoldDB" id="A0A0D7BV09"/>
<evidence type="ECO:0000256" key="4">
    <source>
        <dbReference type="ARBA" id="ARBA00022502"/>
    </source>
</evidence>
<protein>
    <recommendedName>
        <fullName evidence="13">GPI transamidase component PIG-S</fullName>
    </recommendedName>
</protein>
<accession>A0A0D7BV09</accession>
<dbReference type="InterPro" id="IPR019540">
    <property type="entry name" value="PtdIno-glycan_biosynth_class_S"/>
</dbReference>
<keyword evidence="5 10" id="KW-0812">Transmembrane</keyword>
<dbReference type="GO" id="GO:0006506">
    <property type="term" value="P:GPI anchor biosynthetic process"/>
    <property type="evidence" value="ECO:0007669"/>
    <property type="project" value="UniProtKB-UniPathway"/>
</dbReference>
<evidence type="ECO:0000256" key="7">
    <source>
        <dbReference type="ARBA" id="ARBA00022989"/>
    </source>
</evidence>
<dbReference type="PANTHER" id="PTHR21072">
    <property type="entry name" value="GPI TRANSAMIDASE COMPONENT PIG-S"/>
    <property type="match status" value="1"/>
</dbReference>
<dbReference type="OrthoDB" id="28748at2759"/>
<comment type="subcellular location">
    <subcellularLocation>
        <location evidence="1">Endoplasmic reticulum membrane</location>
        <topology evidence="1">Multi-pass membrane protein</topology>
    </subcellularLocation>
</comment>
<gene>
    <name evidence="11" type="ORF">CYLTODRAFT_416297</name>
</gene>
<evidence type="ECO:0000256" key="6">
    <source>
        <dbReference type="ARBA" id="ARBA00022824"/>
    </source>
</evidence>
<dbReference type="STRING" id="1314674.A0A0D7BV09"/>
<keyword evidence="12" id="KW-1185">Reference proteome</keyword>
<comment type="similarity">
    <text evidence="3">Belongs to the PIGS family.</text>
</comment>
<keyword evidence="4" id="KW-0337">GPI-anchor biosynthesis</keyword>
<evidence type="ECO:0000313" key="11">
    <source>
        <dbReference type="EMBL" id="KIY74019.1"/>
    </source>
</evidence>
<dbReference type="GO" id="GO:0042765">
    <property type="term" value="C:GPI-anchor transamidase complex"/>
    <property type="evidence" value="ECO:0007669"/>
    <property type="project" value="InterPro"/>
</dbReference>
<name>A0A0D7BV09_9AGAR</name>
<evidence type="ECO:0008006" key="13">
    <source>
        <dbReference type="Google" id="ProtNLM"/>
    </source>
</evidence>
<feature type="transmembrane region" description="Helical" evidence="10">
    <location>
        <begin position="439"/>
        <end position="458"/>
    </location>
</feature>
<organism evidence="11 12">
    <name type="scientific">Cylindrobasidium torrendii FP15055 ss-10</name>
    <dbReference type="NCBI Taxonomy" id="1314674"/>
    <lineage>
        <taxon>Eukaryota</taxon>
        <taxon>Fungi</taxon>
        <taxon>Dikarya</taxon>
        <taxon>Basidiomycota</taxon>
        <taxon>Agaricomycotina</taxon>
        <taxon>Agaricomycetes</taxon>
        <taxon>Agaricomycetidae</taxon>
        <taxon>Agaricales</taxon>
        <taxon>Marasmiineae</taxon>
        <taxon>Physalacriaceae</taxon>
        <taxon>Cylindrobasidium</taxon>
    </lineage>
</organism>
<dbReference type="Proteomes" id="UP000054007">
    <property type="component" value="Unassembled WGS sequence"/>
</dbReference>
<evidence type="ECO:0000256" key="3">
    <source>
        <dbReference type="ARBA" id="ARBA00005316"/>
    </source>
</evidence>
<evidence type="ECO:0000256" key="1">
    <source>
        <dbReference type="ARBA" id="ARBA00004477"/>
    </source>
</evidence>
<dbReference type="Pfam" id="PF10510">
    <property type="entry name" value="PIG-S"/>
    <property type="match status" value="2"/>
</dbReference>
<keyword evidence="8 10" id="KW-0472">Membrane</keyword>
<dbReference type="GO" id="GO:0016255">
    <property type="term" value="P:attachment of GPI anchor to protein"/>
    <property type="evidence" value="ECO:0007669"/>
    <property type="project" value="InterPro"/>
</dbReference>
<keyword evidence="9" id="KW-0325">Glycoprotein</keyword>
<keyword evidence="6" id="KW-0256">Endoplasmic reticulum</keyword>
<feature type="transmembrane region" description="Helical" evidence="10">
    <location>
        <begin position="21"/>
        <end position="39"/>
    </location>
</feature>
<evidence type="ECO:0000256" key="10">
    <source>
        <dbReference type="SAM" id="Phobius"/>
    </source>
</evidence>
<evidence type="ECO:0000256" key="2">
    <source>
        <dbReference type="ARBA" id="ARBA00004687"/>
    </source>
</evidence>
<evidence type="ECO:0000256" key="5">
    <source>
        <dbReference type="ARBA" id="ARBA00022692"/>
    </source>
</evidence>
<keyword evidence="7 10" id="KW-1133">Transmembrane helix</keyword>
<dbReference type="UniPathway" id="UPA00196"/>
<evidence type="ECO:0000256" key="8">
    <source>
        <dbReference type="ARBA" id="ARBA00023136"/>
    </source>
</evidence>
<proteinExistence type="inferred from homology"/>
<sequence>MGSLLDPSLLFFQQDRVRRTIIAAYWAVILLATPLWWNITSIERLPLPAGRVHTETQRALTLPATIQLEPGLVDSKPHIINELQSLLDKRLSNSITANVRVNDQNTSPGVYNLVFWDKEDAVLEGRTLKFPRGTSLTSLSDTIIKLLDPPPTSQDFRIAPYSSRYRLSFTLLNEDASSGSYISGWSVQAALRRYIQPILSRVSDLHNCTIESQIQFHAPLAFEPHKLEDNTTALTAEDLTIFVNTAEWTLSSSTSTDPVLHFALFVPNAERRPVKVIDSRTNTFLLPQWGGVVIYNPGDEQDHLGSDALDQIFPLFAQHLLTLLGVPSVPAGIKTPDALSDWQIDALLRRRAIETNQGARDILKSTVTLVNELENMPVGKVVQDEVQAALSALERLHSLSSKSLTDAARLSSEAYTLASRAFFNPDMLAMLYFPTEHKYAVYTPLFASAVIPLIAAAVRELLAWRKQKAAKAAAPVQ</sequence>
<reference evidence="11 12" key="1">
    <citation type="journal article" date="2015" name="Fungal Genet. Biol.">
        <title>Evolution of novel wood decay mechanisms in Agaricales revealed by the genome sequences of Fistulina hepatica and Cylindrobasidium torrendii.</title>
        <authorList>
            <person name="Floudas D."/>
            <person name="Held B.W."/>
            <person name="Riley R."/>
            <person name="Nagy L.G."/>
            <person name="Koehler G."/>
            <person name="Ransdell A.S."/>
            <person name="Younus H."/>
            <person name="Chow J."/>
            <person name="Chiniquy J."/>
            <person name="Lipzen A."/>
            <person name="Tritt A."/>
            <person name="Sun H."/>
            <person name="Haridas S."/>
            <person name="LaButti K."/>
            <person name="Ohm R.A."/>
            <person name="Kues U."/>
            <person name="Blanchette R.A."/>
            <person name="Grigoriev I.V."/>
            <person name="Minto R.E."/>
            <person name="Hibbett D.S."/>
        </authorList>
    </citation>
    <scope>NUCLEOTIDE SEQUENCE [LARGE SCALE GENOMIC DNA]</scope>
    <source>
        <strain evidence="11 12">FP15055 ss-10</strain>
    </source>
</reference>